<dbReference type="EMBL" id="GGEC01056958">
    <property type="protein sequence ID" value="MBX37442.1"/>
    <property type="molecule type" value="Transcribed_RNA"/>
</dbReference>
<dbReference type="AlphaFoldDB" id="A0A2P2N4L7"/>
<accession>A0A2P2N4L7</accession>
<reference evidence="1" key="1">
    <citation type="submission" date="2018-02" db="EMBL/GenBank/DDBJ databases">
        <title>Rhizophora mucronata_Transcriptome.</title>
        <authorList>
            <person name="Meera S.P."/>
            <person name="Sreeshan A."/>
            <person name="Augustine A."/>
        </authorList>
    </citation>
    <scope>NUCLEOTIDE SEQUENCE</scope>
    <source>
        <tissue evidence="1">Leaf</tissue>
    </source>
</reference>
<organism evidence="1">
    <name type="scientific">Rhizophora mucronata</name>
    <name type="common">Asiatic mangrove</name>
    <dbReference type="NCBI Taxonomy" id="61149"/>
    <lineage>
        <taxon>Eukaryota</taxon>
        <taxon>Viridiplantae</taxon>
        <taxon>Streptophyta</taxon>
        <taxon>Embryophyta</taxon>
        <taxon>Tracheophyta</taxon>
        <taxon>Spermatophyta</taxon>
        <taxon>Magnoliopsida</taxon>
        <taxon>eudicotyledons</taxon>
        <taxon>Gunneridae</taxon>
        <taxon>Pentapetalae</taxon>
        <taxon>rosids</taxon>
        <taxon>fabids</taxon>
        <taxon>Malpighiales</taxon>
        <taxon>Rhizophoraceae</taxon>
        <taxon>Rhizophora</taxon>
    </lineage>
</organism>
<proteinExistence type="predicted"/>
<name>A0A2P2N4L7_RHIMU</name>
<sequence length="64" mass="7700">MIMPVYSQCKKLNLQERDCLHSFSVRRVRVPNRHTLEINKCLKGPLCDRNAWLYKKFYSDQEKA</sequence>
<protein>
    <submittedName>
        <fullName evidence="1">Uncharacterized protein</fullName>
    </submittedName>
</protein>
<evidence type="ECO:0000313" key="1">
    <source>
        <dbReference type="EMBL" id="MBX37442.1"/>
    </source>
</evidence>